<dbReference type="EMBL" id="JBANQN010000004">
    <property type="protein sequence ID" value="KAK6790843.1"/>
    <property type="molecule type" value="Genomic_DNA"/>
</dbReference>
<dbReference type="Proteomes" id="UP001371456">
    <property type="component" value="Unassembled WGS sequence"/>
</dbReference>
<evidence type="ECO:0000313" key="2">
    <source>
        <dbReference type="Proteomes" id="UP001371456"/>
    </source>
</evidence>
<comment type="caution">
    <text evidence="1">The sequence shown here is derived from an EMBL/GenBank/DDBJ whole genome shotgun (WGS) entry which is preliminary data.</text>
</comment>
<gene>
    <name evidence="1" type="ORF">RDI58_009924</name>
</gene>
<name>A0AAN8YIY1_SOLBU</name>
<keyword evidence="2" id="KW-1185">Reference proteome</keyword>
<proteinExistence type="predicted"/>
<accession>A0AAN8YIY1</accession>
<evidence type="ECO:0000313" key="1">
    <source>
        <dbReference type="EMBL" id="KAK6790843.1"/>
    </source>
</evidence>
<protein>
    <submittedName>
        <fullName evidence="1">Uncharacterized protein</fullName>
    </submittedName>
</protein>
<organism evidence="1 2">
    <name type="scientific">Solanum bulbocastanum</name>
    <name type="common">Wild potato</name>
    <dbReference type="NCBI Taxonomy" id="147425"/>
    <lineage>
        <taxon>Eukaryota</taxon>
        <taxon>Viridiplantae</taxon>
        <taxon>Streptophyta</taxon>
        <taxon>Embryophyta</taxon>
        <taxon>Tracheophyta</taxon>
        <taxon>Spermatophyta</taxon>
        <taxon>Magnoliopsida</taxon>
        <taxon>eudicotyledons</taxon>
        <taxon>Gunneridae</taxon>
        <taxon>Pentapetalae</taxon>
        <taxon>asterids</taxon>
        <taxon>lamiids</taxon>
        <taxon>Solanales</taxon>
        <taxon>Solanaceae</taxon>
        <taxon>Solanoideae</taxon>
        <taxon>Solaneae</taxon>
        <taxon>Solanum</taxon>
    </lineage>
</organism>
<reference evidence="1 2" key="1">
    <citation type="submission" date="2024-02" db="EMBL/GenBank/DDBJ databases">
        <title>de novo genome assembly of Solanum bulbocastanum strain 11H21.</title>
        <authorList>
            <person name="Hosaka A.J."/>
        </authorList>
    </citation>
    <scope>NUCLEOTIDE SEQUENCE [LARGE SCALE GENOMIC DNA]</scope>
    <source>
        <tissue evidence="1">Young leaves</tissue>
    </source>
</reference>
<sequence length="9" mass="1115">MFLNHQPKT</sequence>